<reference evidence="2" key="1">
    <citation type="journal article" date="2015" name="Nature">
        <title>Complex archaea that bridge the gap between prokaryotes and eukaryotes.</title>
        <authorList>
            <person name="Spang A."/>
            <person name="Saw J.H."/>
            <person name="Jorgensen S.L."/>
            <person name="Zaremba-Niedzwiedzka K."/>
            <person name="Martijn J."/>
            <person name="Lind A.E."/>
            <person name="van Eijk R."/>
            <person name="Schleper C."/>
            <person name="Guy L."/>
            <person name="Ettema T.J."/>
        </authorList>
    </citation>
    <scope>NUCLEOTIDE SEQUENCE</scope>
</reference>
<comment type="caution">
    <text evidence="2">The sequence shown here is derived from an EMBL/GenBank/DDBJ whole genome shotgun (WGS) entry which is preliminary data.</text>
</comment>
<organism evidence="2">
    <name type="scientific">marine sediment metagenome</name>
    <dbReference type="NCBI Taxonomy" id="412755"/>
    <lineage>
        <taxon>unclassified sequences</taxon>
        <taxon>metagenomes</taxon>
        <taxon>ecological metagenomes</taxon>
    </lineage>
</organism>
<proteinExistence type="predicted"/>
<keyword evidence="1" id="KW-0812">Transmembrane</keyword>
<dbReference type="AlphaFoldDB" id="A0A0F9BMQ9"/>
<name>A0A0F9BMQ9_9ZZZZ</name>
<evidence type="ECO:0000256" key="1">
    <source>
        <dbReference type="SAM" id="Phobius"/>
    </source>
</evidence>
<feature type="transmembrane region" description="Helical" evidence="1">
    <location>
        <begin position="12"/>
        <end position="34"/>
    </location>
</feature>
<keyword evidence="1" id="KW-1133">Transmembrane helix</keyword>
<keyword evidence="1" id="KW-0472">Membrane</keyword>
<sequence>MAKEPLSKRTSIKVTVGLLITVGLAIAAMSAGWVDHNSDIKAIGVKTDTIKVEGCNPAKELAISVAVIDTKLKNIKEDVAESRVEQRADTKAILEAINENK</sequence>
<dbReference type="EMBL" id="LAZR01051203">
    <property type="protein sequence ID" value="KKK85666.1"/>
    <property type="molecule type" value="Genomic_DNA"/>
</dbReference>
<gene>
    <name evidence="2" type="ORF">LCGC14_2771010</name>
</gene>
<evidence type="ECO:0000313" key="2">
    <source>
        <dbReference type="EMBL" id="KKK85666.1"/>
    </source>
</evidence>
<accession>A0A0F9BMQ9</accession>
<protein>
    <submittedName>
        <fullName evidence="2">Uncharacterized protein</fullName>
    </submittedName>
</protein>